<feature type="modified residue" description="4-aspartylphosphate" evidence="2">
    <location>
        <position position="62"/>
    </location>
</feature>
<feature type="domain" description="HTH luxR-type" evidence="3">
    <location>
        <begin position="148"/>
        <end position="213"/>
    </location>
</feature>
<evidence type="ECO:0000259" key="3">
    <source>
        <dbReference type="PROSITE" id="PS50043"/>
    </source>
</evidence>
<dbReference type="Proteomes" id="UP001208938">
    <property type="component" value="Unassembled WGS sequence"/>
</dbReference>
<dbReference type="PANTHER" id="PTHR45566:SF1">
    <property type="entry name" value="HTH-TYPE TRANSCRIPTIONAL REGULATOR YHJB-RELATED"/>
    <property type="match status" value="1"/>
</dbReference>
<dbReference type="InterPro" id="IPR001789">
    <property type="entry name" value="Sig_transdc_resp-reg_receiver"/>
</dbReference>
<proteinExistence type="predicted"/>
<dbReference type="InterPro" id="IPR011006">
    <property type="entry name" value="CheY-like_superfamily"/>
</dbReference>
<keyword evidence="1" id="KW-0238">DNA-binding</keyword>
<reference evidence="5 6" key="1">
    <citation type="submission" date="2022-10" db="EMBL/GenBank/DDBJ databases">
        <title>Pararhodobacter sp. nov., isolated from marine algae.</title>
        <authorList>
            <person name="Choi B.J."/>
            <person name="Kim J.M."/>
            <person name="Lee J.K."/>
            <person name="Choi D.G."/>
            <person name="Jeon C.O."/>
        </authorList>
    </citation>
    <scope>NUCLEOTIDE SEQUENCE [LARGE SCALE GENOMIC DNA]</scope>
    <source>
        <strain evidence="5 6">ZQ420</strain>
    </source>
</reference>
<dbReference type="CDD" id="cd06170">
    <property type="entry name" value="LuxR_C_like"/>
    <property type="match status" value="1"/>
</dbReference>
<dbReference type="EMBL" id="JAPDFL010000001">
    <property type="protein sequence ID" value="MCW1934832.1"/>
    <property type="molecule type" value="Genomic_DNA"/>
</dbReference>
<comment type="caution">
    <text evidence="5">The sequence shown here is derived from an EMBL/GenBank/DDBJ whole genome shotgun (WGS) entry which is preliminary data.</text>
</comment>
<evidence type="ECO:0000313" key="5">
    <source>
        <dbReference type="EMBL" id="MCW1934832.1"/>
    </source>
</evidence>
<dbReference type="PANTHER" id="PTHR45566">
    <property type="entry name" value="HTH-TYPE TRANSCRIPTIONAL REGULATOR YHJB-RELATED"/>
    <property type="match status" value="1"/>
</dbReference>
<dbReference type="PROSITE" id="PS00622">
    <property type="entry name" value="HTH_LUXR_1"/>
    <property type="match status" value="1"/>
</dbReference>
<name>A0ABT3H4X5_9RHOB</name>
<dbReference type="RefSeq" id="WP_264507578.1">
    <property type="nucleotide sequence ID" value="NZ_JAPDFL010000001.1"/>
</dbReference>
<keyword evidence="6" id="KW-1185">Reference proteome</keyword>
<dbReference type="Gene3D" id="3.40.50.2300">
    <property type="match status" value="1"/>
</dbReference>
<dbReference type="InterPro" id="IPR000792">
    <property type="entry name" value="Tscrpt_reg_LuxR_C"/>
</dbReference>
<dbReference type="PROSITE" id="PS50110">
    <property type="entry name" value="RESPONSE_REGULATORY"/>
    <property type="match status" value="1"/>
</dbReference>
<accession>A0ABT3H4X5</accession>
<dbReference type="SUPFAM" id="SSF52172">
    <property type="entry name" value="CheY-like"/>
    <property type="match status" value="1"/>
</dbReference>
<evidence type="ECO:0000256" key="1">
    <source>
        <dbReference type="ARBA" id="ARBA00023125"/>
    </source>
</evidence>
<dbReference type="Pfam" id="PF00072">
    <property type="entry name" value="Response_reg"/>
    <property type="match status" value="1"/>
</dbReference>
<dbReference type="SUPFAM" id="SSF46894">
    <property type="entry name" value="C-terminal effector domain of the bipartite response regulators"/>
    <property type="match status" value="1"/>
</dbReference>
<gene>
    <name evidence="5" type="ORF">OKW52_21925</name>
</gene>
<dbReference type="PRINTS" id="PR00038">
    <property type="entry name" value="HTHLUXR"/>
</dbReference>
<dbReference type="SMART" id="SM00421">
    <property type="entry name" value="HTH_LUXR"/>
    <property type="match status" value="1"/>
</dbReference>
<dbReference type="SMART" id="SM00448">
    <property type="entry name" value="REC"/>
    <property type="match status" value="1"/>
</dbReference>
<evidence type="ECO:0000259" key="4">
    <source>
        <dbReference type="PROSITE" id="PS50110"/>
    </source>
</evidence>
<protein>
    <submittedName>
        <fullName evidence="5">Response regulator transcription factor</fullName>
    </submittedName>
</protein>
<dbReference type="InterPro" id="IPR016032">
    <property type="entry name" value="Sig_transdc_resp-reg_C-effctor"/>
</dbReference>
<sequence length="221" mass="23488">MTASAQTFAHALIIEDHPLFCDALALTLRGIAGNIAVDTAHSLGAALTRLERAPQPDLVLLDLDLPDVDGLDGLLRLRATHPELPVLVVSSMAEPRLIRAALAAGAAGFVPKHAGRDSVRAALDALGHGRTWLPEGIAADEADASADSVARLAQLTRQQARILELLCQGRLNKQIAWELSIAETTVKAHVTAIMRKLGVQSRTQAVLIAQQARFTSFVPEG</sequence>
<keyword evidence="2" id="KW-0597">Phosphoprotein</keyword>
<dbReference type="Pfam" id="PF00196">
    <property type="entry name" value="GerE"/>
    <property type="match status" value="1"/>
</dbReference>
<evidence type="ECO:0000313" key="6">
    <source>
        <dbReference type="Proteomes" id="UP001208938"/>
    </source>
</evidence>
<dbReference type="PROSITE" id="PS50043">
    <property type="entry name" value="HTH_LUXR_2"/>
    <property type="match status" value="1"/>
</dbReference>
<dbReference type="InterPro" id="IPR051015">
    <property type="entry name" value="EvgA-like"/>
</dbReference>
<evidence type="ECO:0000256" key="2">
    <source>
        <dbReference type="PROSITE-ProRule" id="PRU00169"/>
    </source>
</evidence>
<organism evidence="5 6">
    <name type="scientific">Pararhodobacter zhoushanensis</name>
    <dbReference type="NCBI Taxonomy" id="2479545"/>
    <lineage>
        <taxon>Bacteria</taxon>
        <taxon>Pseudomonadati</taxon>
        <taxon>Pseudomonadota</taxon>
        <taxon>Alphaproteobacteria</taxon>
        <taxon>Rhodobacterales</taxon>
        <taxon>Paracoccaceae</taxon>
        <taxon>Pararhodobacter</taxon>
    </lineage>
</organism>
<feature type="domain" description="Response regulatory" evidence="4">
    <location>
        <begin position="10"/>
        <end position="127"/>
    </location>
</feature>